<evidence type="ECO:0000313" key="2">
    <source>
        <dbReference type="EMBL" id="KAB7507107.1"/>
    </source>
</evidence>
<organism evidence="2 3">
    <name type="scientific">Armadillidium nasatum</name>
    <dbReference type="NCBI Taxonomy" id="96803"/>
    <lineage>
        <taxon>Eukaryota</taxon>
        <taxon>Metazoa</taxon>
        <taxon>Ecdysozoa</taxon>
        <taxon>Arthropoda</taxon>
        <taxon>Crustacea</taxon>
        <taxon>Multicrustacea</taxon>
        <taxon>Malacostraca</taxon>
        <taxon>Eumalacostraca</taxon>
        <taxon>Peracarida</taxon>
        <taxon>Isopoda</taxon>
        <taxon>Oniscidea</taxon>
        <taxon>Crinocheta</taxon>
        <taxon>Armadillidiidae</taxon>
        <taxon>Armadillidium</taxon>
    </lineage>
</organism>
<dbReference type="PANTHER" id="PTHR24014:SF4">
    <property type="entry name" value="2-OXOGLUTARATE AND IRON-DEPENDENT OXYGENASE DOMAIN-CONTAINING PROTEIN 2"/>
    <property type="match status" value="1"/>
</dbReference>
<dbReference type="AlphaFoldDB" id="A0A5N5TLR0"/>
<evidence type="ECO:0000256" key="1">
    <source>
        <dbReference type="ARBA" id="ARBA00022896"/>
    </source>
</evidence>
<keyword evidence="1" id="KW-0847">Vitamin C</keyword>
<dbReference type="PANTHER" id="PTHR24014">
    <property type="entry name" value="2-OXOGLUTARATE AND IRON-DEPENDENT OXYGENASE DOMAIN-CONTAINING PROTEIN 2"/>
    <property type="match status" value="1"/>
</dbReference>
<reference evidence="2 3" key="1">
    <citation type="journal article" date="2019" name="PLoS Biol.">
        <title>Sex chromosomes control vertical transmission of feminizing Wolbachia symbionts in an isopod.</title>
        <authorList>
            <person name="Becking T."/>
            <person name="Chebbi M.A."/>
            <person name="Giraud I."/>
            <person name="Moumen B."/>
            <person name="Laverre T."/>
            <person name="Caubet Y."/>
            <person name="Peccoud J."/>
            <person name="Gilbert C."/>
            <person name="Cordaux R."/>
        </authorList>
    </citation>
    <scope>NUCLEOTIDE SEQUENCE [LARGE SCALE GENOMIC DNA]</scope>
    <source>
        <strain evidence="2">ANa2</strain>
        <tissue evidence="2">Whole body excluding digestive tract and cuticle</tissue>
    </source>
</reference>
<name>A0A5N5TLR0_9CRUS</name>
<proteinExistence type="predicted"/>
<evidence type="ECO:0000313" key="3">
    <source>
        <dbReference type="Proteomes" id="UP000326759"/>
    </source>
</evidence>
<comment type="caution">
    <text evidence="2">The sequence shown here is derived from an EMBL/GenBank/DDBJ whole genome shotgun (WGS) entry which is preliminary data.</text>
</comment>
<keyword evidence="3" id="KW-1185">Reference proteome</keyword>
<dbReference type="Proteomes" id="UP000326759">
    <property type="component" value="Unassembled WGS sequence"/>
</dbReference>
<sequence length="86" mass="9806">MRYEDSTVKFGYEHKKGEGVLHRGQQMHGAFPITEGERYNLIIWMRSSLIRNECCPMCDNTPDLEPVREGTGDGFTTDVHDLCSVV</sequence>
<gene>
    <name evidence="2" type="primary">ogfod2</name>
    <name evidence="2" type="ORF">Anas_05986</name>
</gene>
<dbReference type="OrthoDB" id="1736837at2759"/>
<dbReference type="EMBL" id="SEYY01000497">
    <property type="protein sequence ID" value="KAB7507107.1"/>
    <property type="molecule type" value="Genomic_DNA"/>
</dbReference>
<accession>A0A5N5TLR0</accession>
<protein>
    <submittedName>
        <fullName evidence="2">2-oxoglutarate and iron-dependent oxygenase domain-containing protein 2</fullName>
    </submittedName>
</protein>
<dbReference type="GO" id="GO:0031418">
    <property type="term" value="F:L-ascorbic acid binding"/>
    <property type="evidence" value="ECO:0007669"/>
    <property type="project" value="UniProtKB-KW"/>
</dbReference>